<keyword evidence="2" id="KW-1185">Reference proteome</keyword>
<feature type="non-terminal residue" evidence="1">
    <location>
        <position position="93"/>
    </location>
</feature>
<protein>
    <submittedName>
        <fullName evidence="1">44943_t:CDS:1</fullName>
    </submittedName>
</protein>
<evidence type="ECO:0000313" key="1">
    <source>
        <dbReference type="EMBL" id="CAG8807037.1"/>
    </source>
</evidence>
<proteinExistence type="predicted"/>
<dbReference type="Proteomes" id="UP000789901">
    <property type="component" value="Unassembled WGS sequence"/>
</dbReference>
<gene>
    <name evidence="1" type="ORF">GMARGA_LOCUS24421</name>
</gene>
<reference evidence="1 2" key="1">
    <citation type="submission" date="2021-06" db="EMBL/GenBank/DDBJ databases">
        <authorList>
            <person name="Kallberg Y."/>
            <person name="Tangrot J."/>
            <person name="Rosling A."/>
        </authorList>
    </citation>
    <scope>NUCLEOTIDE SEQUENCE [LARGE SCALE GENOMIC DNA]</scope>
    <source>
        <strain evidence="1 2">120-4 pot B 10/14</strain>
    </source>
</reference>
<name>A0ABN7VYX7_GIGMA</name>
<dbReference type="EMBL" id="CAJVQB010025725">
    <property type="protein sequence ID" value="CAG8807037.1"/>
    <property type="molecule type" value="Genomic_DNA"/>
</dbReference>
<accession>A0ABN7VYX7</accession>
<organism evidence="1 2">
    <name type="scientific">Gigaspora margarita</name>
    <dbReference type="NCBI Taxonomy" id="4874"/>
    <lineage>
        <taxon>Eukaryota</taxon>
        <taxon>Fungi</taxon>
        <taxon>Fungi incertae sedis</taxon>
        <taxon>Mucoromycota</taxon>
        <taxon>Glomeromycotina</taxon>
        <taxon>Glomeromycetes</taxon>
        <taxon>Diversisporales</taxon>
        <taxon>Gigasporaceae</taxon>
        <taxon>Gigaspora</taxon>
    </lineage>
</organism>
<evidence type="ECO:0000313" key="2">
    <source>
        <dbReference type="Proteomes" id="UP000789901"/>
    </source>
</evidence>
<sequence length="93" mass="10448">MKTFNQPANQTDLFTGFSIQADYNKLEIISKIEVQTLAPPFFGPKKEKLSSDFLESSNYAEYTNPVSGNTFLYAIATAIEESVLEELKKSTAW</sequence>
<comment type="caution">
    <text evidence="1">The sequence shown here is derived from an EMBL/GenBank/DDBJ whole genome shotgun (WGS) entry which is preliminary data.</text>
</comment>